<dbReference type="EMBL" id="CAVMJV010000102">
    <property type="protein sequence ID" value="CAK5097770.1"/>
    <property type="molecule type" value="Genomic_DNA"/>
</dbReference>
<keyword evidence="2" id="KW-1185">Reference proteome</keyword>
<evidence type="ECO:0000313" key="1">
    <source>
        <dbReference type="EMBL" id="CAK5097770.1"/>
    </source>
</evidence>
<protein>
    <submittedName>
        <fullName evidence="1">Uncharacterized protein</fullName>
    </submittedName>
</protein>
<proteinExistence type="predicted"/>
<organism evidence="1 2">
    <name type="scientific">Meloidogyne enterolobii</name>
    <name type="common">Root-knot nematode worm</name>
    <name type="synonym">Meloidogyne mayaguensis</name>
    <dbReference type="NCBI Taxonomy" id="390850"/>
    <lineage>
        <taxon>Eukaryota</taxon>
        <taxon>Metazoa</taxon>
        <taxon>Ecdysozoa</taxon>
        <taxon>Nematoda</taxon>
        <taxon>Chromadorea</taxon>
        <taxon>Rhabditida</taxon>
        <taxon>Tylenchina</taxon>
        <taxon>Tylenchomorpha</taxon>
        <taxon>Tylenchoidea</taxon>
        <taxon>Meloidogynidae</taxon>
        <taxon>Meloidogyninae</taxon>
        <taxon>Meloidogyne</taxon>
    </lineage>
</organism>
<sequence>MTANLYCGTAYRSVAFGTWSVGDASRHFEEKKKCRSSGGGEGINLIKR</sequence>
<gene>
    <name evidence="1" type="ORF">MENTE1834_LOCUS41451</name>
</gene>
<dbReference type="Proteomes" id="UP001497535">
    <property type="component" value="Unassembled WGS sequence"/>
</dbReference>
<evidence type="ECO:0000313" key="2">
    <source>
        <dbReference type="Proteomes" id="UP001497535"/>
    </source>
</evidence>
<accession>A0ACB1ARK0</accession>
<name>A0ACB1ARK0_MELEN</name>
<reference evidence="1" key="1">
    <citation type="submission" date="2023-11" db="EMBL/GenBank/DDBJ databases">
        <authorList>
            <person name="Poullet M."/>
        </authorList>
    </citation>
    <scope>NUCLEOTIDE SEQUENCE</scope>
    <source>
        <strain evidence="1">E1834</strain>
    </source>
</reference>
<comment type="caution">
    <text evidence="1">The sequence shown here is derived from an EMBL/GenBank/DDBJ whole genome shotgun (WGS) entry which is preliminary data.</text>
</comment>